<dbReference type="EMBL" id="BMJD01000034">
    <property type="protein sequence ID" value="GGB53414.1"/>
    <property type="molecule type" value="Genomic_DNA"/>
</dbReference>
<dbReference type="RefSeq" id="WP_088049998.1">
    <property type="nucleotide sequence ID" value="NZ_BMJD01000034.1"/>
</dbReference>
<dbReference type="Proteomes" id="UP000621492">
    <property type="component" value="Unassembled WGS sequence"/>
</dbReference>
<organism evidence="1 2">
    <name type="scientific">Lentibacillus populi</name>
    <dbReference type="NCBI Taxonomy" id="1827502"/>
    <lineage>
        <taxon>Bacteria</taxon>
        <taxon>Bacillati</taxon>
        <taxon>Bacillota</taxon>
        <taxon>Bacilli</taxon>
        <taxon>Bacillales</taxon>
        <taxon>Bacillaceae</taxon>
        <taxon>Lentibacillus</taxon>
    </lineage>
</organism>
<reference evidence="1" key="1">
    <citation type="journal article" date="2014" name="Int. J. Syst. Evol. Microbiol.">
        <title>Complete genome sequence of Corynebacterium casei LMG S-19264T (=DSM 44701T), isolated from a smear-ripened cheese.</title>
        <authorList>
            <consortium name="US DOE Joint Genome Institute (JGI-PGF)"/>
            <person name="Walter F."/>
            <person name="Albersmeier A."/>
            <person name="Kalinowski J."/>
            <person name="Ruckert C."/>
        </authorList>
    </citation>
    <scope>NUCLEOTIDE SEQUENCE</scope>
    <source>
        <strain evidence="1">CGMCC 1.15454</strain>
    </source>
</reference>
<keyword evidence="2" id="KW-1185">Reference proteome</keyword>
<name>A0A9W5TZZ6_9BACI</name>
<reference evidence="1" key="2">
    <citation type="submission" date="2020-09" db="EMBL/GenBank/DDBJ databases">
        <authorList>
            <person name="Sun Q."/>
            <person name="Zhou Y."/>
        </authorList>
    </citation>
    <scope>NUCLEOTIDE SEQUENCE</scope>
    <source>
        <strain evidence="1">CGMCC 1.15454</strain>
    </source>
</reference>
<evidence type="ECO:0000313" key="2">
    <source>
        <dbReference type="Proteomes" id="UP000621492"/>
    </source>
</evidence>
<gene>
    <name evidence="1" type="ORF">GCM10011409_33760</name>
</gene>
<sequence length="62" mass="7638">MPKVAEYKPMDIRFDNEEDYKEFVRWANDKSTVDEDGMIEMRKKIKKARQMKKRMPKSWPKK</sequence>
<dbReference type="AlphaFoldDB" id="A0A9W5TZZ6"/>
<comment type="caution">
    <text evidence="1">The sequence shown here is derived from an EMBL/GenBank/DDBJ whole genome shotgun (WGS) entry which is preliminary data.</text>
</comment>
<evidence type="ECO:0000313" key="1">
    <source>
        <dbReference type="EMBL" id="GGB53414.1"/>
    </source>
</evidence>
<protein>
    <submittedName>
        <fullName evidence="1">Uncharacterized protein</fullName>
    </submittedName>
</protein>
<accession>A0A9W5TZZ6</accession>
<proteinExistence type="predicted"/>